<dbReference type="Pfam" id="PF00589">
    <property type="entry name" value="Phage_integrase"/>
    <property type="match status" value="1"/>
</dbReference>
<name>A0A7V4XUM6_9BACT</name>
<gene>
    <name evidence="4" type="ORF">ENW50_12765</name>
</gene>
<protein>
    <recommendedName>
        <fullName evidence="3">Tyr recombinase domain-containing protein</fullName>
    </recommendedName>
</protein>
<dbReference type="GO" id="GO:0015074">
    <property type="term" value="P:DNA integration"/>
    <property type="evidence" value="ECO:0007669"/>
    <property type="project" value="InterPro"/>
</dbReference>
<dbReference type="InterPro" id="IPR013762">
    <property type="entry name" value="Integrase-like_cat_sf"/>
</dbReference>
<dbReference type="InterPro" id="IPR011010">
    <property type="entry name" value="DNA_brk_join_enz"/>
</dbReference>
<dbReference type="PROSITE" id="PS51898">
    <property type="entry name" value="TYR_RECOMBINASE"/>
    <property type="match status" value="1"/>
</dbReference>
<organism evidence="4">
    <name type="scientific">Acidobacterium capsulatum</name>
    <dbReference type="NCBI Taxonomy" id="33075"/>
    <lineage>
        <taxon>Bacteria</taxon>
        <taxon>Pseudomonadati</taxon>
        <taxon>Acidobacteriota</taxon>
        <taxon>Terriglobia</taxon>
        <taxon>Terriglobales</taxon>
        <taxon>Acidobacteriaceae</taxon>
        <taxon>Acidobacterium</taxon>
    </lineage>
</organism>
<dbReference type="GO" id="GO:0006310">
    <property type="term" value="P:DNA recombination"/>
    <property type="evidence" value="ECO:0007669"/>
    <property type="project" value="UniProtKB-KW"/>
</dbReference>
<accession>A0A7V4XUM6</accession>
<feature type="region of interest" description="Disordered" evidence="2">
    <location>
        <begin position="1"/>
        <end position="34"/>
    </location>
</feature>
<dbReference type="EMBL" id="DTKL01000079">
    <property type="protein sequence ID" value="HGY95538.1"/>
    <property type="molecule type" value="Genomic_DNA"/>
</dbReference>
<dbReference type="SUPFAM" id="SSF56349">
    <property type="entry name" value="DNA breaking-rejoining enzymes"/>
    <property type="match status" value="1"/>
</dbReference>
<dbReference type="AlphaFoldDB" id="A0A7V4XUM6"/>
<feature type="compositionally biased region" description="Low complexity" evidence="2">
    <location>
        <begin position="16"/>
        <end position="29"/>
    </location>
</feature>
<dbReference type="Gene3D" id="1.10.443.10">
    <property type="entry name" value="Intergrase catalytic core"/>
    <property type="match status" value="1"/>
</dbReference>
<evidence type="ECO:0000256" key="2">
    <source>
        <dbReference type="SAM" id="MobiDB-lite"/>
    </source>
</evidence>
<dbReference type="InterPro" id="IPR002104">
    <property type="entry name" value="Integrase_catalytic"/>
</dbReference>
<comment type="caution">
    <text evidence="4">The sequence shown here is derived from an EMBL/GenBank/DDBJ whole genome shotgun (WGS) entry which is preliminary data.</text>
</comment>
<proteinExistence type="predicted"/>
<sequence>MDQPAVGHALHPACIGESSEGSGSQLSSEAIRRGAGCVTPPGASRLADLPPLPRSVVSFDGQLVDTSQTIWRVRASLDGGKMIELDWAHQEKEMVLGSRAQYLLKLYFADRITRKKARTIENDFRMFLRLQKWLHSCNQPLAEWADLTEGLVRAFLQHGIQHTADKGNDFSRLRTFYRWGVVRQYGDFDSGFLDILRSITAVGNAKGHSVRFRDALRGPFTPDELLLIARSVREGVGSSQDRAIVMLHMELGHNPVASARLRNSDLIRYETSSAVVWQLDVPRVKKRIPRRETKRRPISDALGSLLKSLQQGGPEGPLLHWLPASHPEGTINAAMRRFAEAAHLVSPRTQHRLKMNARRFRFSIATHMAEEGASLFHIAEVLDHSDTQNVRVYVETASSIADPVAQATDGALTPLVHRFQGRIVDSDDTSSPSHQRIPATIPQMGIPHLDVGGIGYCGRDAARDGLCQLLPPLSCYICPSFAALQTGPHRQMLTSIEGFLQFQEPHSDRRILLQLDQVRTAIRQVIEATDAVETDAS</sequence>
<feature type="domain" description="Tyr recombinase" evidence="3">
    <location>
        <begin position="215"/>
        <end position="409"/>
    </location>
</feature>
<reference evidence="4" key="1">
    <citation type="journal article" date="2020" name="mSystems">
        <title>Genome- and Community-Level Interaction Insights into Carbon Utilization and Element Cycling Functions of Hydrothermarchaeota in Hydrothermal Sediment.</title>
        <authorList>
            <person name="Zhou Z."/>
            <person name="Liu Y."/>
            <person name="Xu W."/>
            <person name="Pan J."/>
            <person name="Luo Z.H."/>
            <person name="Li M."/>
        </authorList>
    </citation>
    <scope>NUCLEOTIDE SEQUENCE [LARGE SCALE GENOMIC DNA]</scope>
    <source>
        <strain evidence="4">SpSt-855</strain>
    </source>
</reference>
<evidence type="ECO:0000259" key="3">
    <source>
        <dbReference type="PROSITE" id="PS51898"/>
    </source>
</evidence>
<evidence type="ECO:0000256" key="1">
    <source>
        <dbReference type="ARBA" id="ARBA00023172"/>
    </source>
</evidence>
<keyword evidence="1" id="KW-0233">DNA recombination</keyword>
<dbReference type="GO" id="GO:0003677">
    <property type="term" value="F:DNA binding"/>
    <property type="evidence" value="ECO:0007669"/>
    <property type="project" value="InterPro"/>
</dbReference>
<evidence type="ECO:0000313" key="4">
    <source>
        <dbReference type="EMBL" id="HGY95538.1"/>
    </source>
</evidence>